<name>A0A427AC28_ENSVE</name>
<accession>A0A427AC28</accession>
<evidence type="ECO:0000313" key="3">
    <source>
        <dbReference type="Proteomes" id="UP000287651"/>
    </source>
</evidence>
<organism evidence="2 3">
    <name type="scientific">Ensete ventricosum</name>
    <name type="common">Abyssinian banana</name>
    <name type="synonym">Musa ensete</name>
    <dbReference type="NCBI Taxonomy" id="4639"/>
    <lineage>
        <taxon>Eukaryota</taxon>
        <taxon>Viridiplantae</taxon>
        <taxon>Streptophyta</taxon>
        <taxon>Embryophyta</taxon>
        <taxon>Tracheophyta</taxon>
        <taxon>Spermatophyta</taxon>
        <taxon>Magnoliopsida</taxon>
        <taxon>Liliopsida</taxon>
        <taxon>Zingiberales</taxon>
        <taxon>Musaceae</taxon>
        <taxon>Ensete</taxon>
    </lineage>
</organism>
<gene>
    <name evidence="2" type="ORF">B296_00033019</name>
</gene>
<comment type="caution">
    <text evidence="2">The sequence shown here is derived from an EMBL/GenBank/DDBJ whole genome shotgun (WGS) entry which is preliminary data.</text>
</comment>
<protein>
    <submittedName>
        <fullName evidence="2">Uncharacterized protein</fullName>
    </submittedName>
</protein>
<dbReference type="Proteomes" id="UP000287651">
    <property type="component" value="Unassembled WGS sequence"/>
</dbReference>
<feature type="region of interest" description="Disordered" evidence="1">
    <location>
        <begin position="88"/>
        <end position="120"/>
    </location>
</feature>
<proteinExistence type="predicted"/>
<evidence type="ECO:0000256" key="1">
    <source>
        <dbReference type="SAM" id="MobiDB-lite"/>
    </source>
</evidence>
<sequence>MIHLISDMEHAIGHGMLYQRKEQKQESTRRNKLSALVFRDLSFNHTAMFRAPPKEATDRQRFKPFGVASFYTAGWISSICHFPSQRVNQKARTDDEELELERMAAGEDSKRKKEGSMPRAKLQAACLISETLRH</sequence>
<evidence type="ECO:0000313" key="2">
    <source>
        <dbReference type="EMBL" id="RRT73798.1"/>
    </source>
</evidence>
<dbReference type="AlphaFoldDB" id="A0A427AC28"/>
<dbReference type="EMBL" id="AMZH03002982">
    <property type="protein sequence ID" value="RRT73798.1"/>
    <property type="molecule type" value="Genomic_DNA"/>
</dbReference>
<feature type="compositionally biased region" description="Basic and acidic residues" evidence="1">
    <location>
        <begin position="100"/>
        <end position="116"/>
    </location>
</feature>
<reference evidence="2 3" key="1">
    <citation type="journal article" date="2014" name="Agronomy (Basel)">
        <title>A Draft Genome Sequence for Ensete ventricosum, the Drought-Tolerant Tree Against Hunger.</title>
        <authorList>
            <person name="Harrison J."/>
            <person name="Moore K.A."/>
            <person name="Paszkiewicz K."/>
            <person name="Jones T."/>
            <person name="Grant M."/>
            <person name="Ambacheew D."/>
            <person name="Muzemil S."/>
            <person name="Studholme D.J."/>
        </authorList>
    </citation>
    <scope>NUCLEOTIDE SEQUENCE [LARGE SCALE GENOMIC DNA]</scope>
</reference>